<dbReference type="Pfam" id="PF02253">
    <property type="entry name" value="PLA1"/>
    <property type="match status" value="1"/>
</dbReference>
<dbReference type="PRINTS" id="PR01486">
    <property type="entry name" value="PHPHLIPASEA1"/>
</dbReference>
<evidence type="ECO:0000256" key="12">
    <source>
        <dbReference type="ARBA" id="ARBA00022801"/>
    </source>
</evidence>
<dbReference type="InterPro" id="IPR003187">
    <property type="entry name" value="PLipase_A1"/>
</dbReference>
<dbReference type="Proteomes" id="UP000018211">
    <property type="component" value="Unassembled WGS sequence"/>
</dbReference>
<gene>
    <name evidence="21" type="primary">pldA</name>
    <name evidence="21" type="ORF">VIBNISOn1_970064</name>
</gene>
<evidence type="ECO:0000256" key="5">
    <source>
        <dbReference type="ARBA" id="ARBA00013179"/>
    </source>
</evidence>
<dbReference type="PANTHER" id="PTHR40457">
    <property type="entry name" value="PHOSPHOLIPASE A1"/>
    <property type="match status" value="1"/>
</dbReference>
<dbReference type="GO" id="GO:0005509">
    <property type="term" value="F:calcium ion binding"/>
    <property type="evidence" value="ECO:0007669"/>
    <property type="project" value="TreeGrafter"/>
</dbReference>
<comment type="function">
    <text evidence="20">Hydrolysis of phosphatidylcholine with phospholipase A2 (EC 3.1.1.4) and phospholipase A1 (EC 3.1.1.32) activities.</text>
</comment>
<protein>
    <recommendedName>
        <fullName evidence="7 20">Phospholipase A1</fullName>
        <ecNumber evidence="5 20">3.1.1.32</ecNumber>
        <ecNumber evidence="6 20">3.1.1.4</ecNumber>
    </recommendedName>
    <alternativeName>
        <fullName evidence="20">Phosphatidylcholine 1-acylhydrolase</fullName>
    </alternativeName>
</protein>
<reference evidence="21 22" key="1">
    <citation type="journal article" date="2013" name="ISME J.">
        <title>Comparative genomics of pathogenic lineages of Vibrio nigripulchritudo identifies virulence-associated traits.</title>
        <authorList>
            <person name="Goudenege D."/>
            <person name="Labreuche Y."/>
            <person name="Krin E."/>
            <person name="Ansquer D."/>
            <person name="Mangenot S."/>
            <person name="Calteau A."/>
            <person name="Medigue C."/>
            <person name="Mazel D."/>
            <person name="Polz M.F."/>
            <person name="Le Roux F."/>
        </authorList>
    </citation>
    <scope>NUCLEOTIDE SEQUENCE [LARGE SCALE GENOMIC DNA]</scope>
    <source>
        <strain evidence="21 22">SOn1</strain>
    </source>
</reference>
<dbReference type="PANTHER" id="PTHR40457:SF1">
    <property type="entry name" value="PHOSPHOLIPASE A1"/>
    <property type="match status" value="1"/>
</dbReference>
<evidence type="ECO:0000256" key="11">
    <source>
        <dbReference type="ARBA" id="ARBA00022729"/>
    </source>
</evidence>
<evidence type="ECO:0000256" key="8">
    <source>
        <dbReference type="ARBA" id="ARBA00022452"/>
    </source>
</evidence>
<comment type="cofactor">
    <cofactor evidence="20">
        <name>Ca(2+)</name>
        <dbReference type="ChEBI" id="CHEBI:29108"/>
    </cofactor>
    <text evidence="20">Binds 1 Ca(2+) ion per monomer. In the dimeric form the Ca(2+) is bound by different amino acids with binding of each Ca(2+) shared with ligands coming from each monomer. The Ca(2+) ion may have a role in catalysis.</text>
</comment>
<keyword evidence="8" id="KW-1134">Transmembrane beta strand</keyword>
<name>A0AAV2VZK1_9VIBR</name>
<feature type="binding site" description="in dimeric form" evidence="19">
    <location>
        <position position="149"/>
    </location>
    <ligand>
        <name>Ca(2+)</name>
        <dbReference type="ChEBI" id="CHEBI:29108"/>
        <label>1</label>
    </ligand>
</feature>
<evidence type="ECO:0000256" key="18">
    <source>
        <dbReference type="PIRSR" id="PIRSR603187-1"/>
    </source>
</evidence>
<keyword evidence="14 20" id="KW-0442">Lipid degradation</keyword>
<evidence type="ECO:0000256" key="19">
    <source>
        <dbReference type="PIRSR" id="PIRSR603187-2"/>
    </source>
</evidence>
<dbReference type="AlphaFoldDB" id="A0AAV2VZK1"/>
<keyword evidence="16" id="KW-0472">Membrane</keyword>
<evidence type="ECO:0000256" key="15">
    <source>
        <dbReference type="ARBA" id="ARBA00023098"/>
    </source>
</evidence>
<keyword evidence="12 20" id="KW-0378">Hydrolase</keyword>
<dbReference type="EC" id="3.1.1.32" evidence="5 20"/>
<comment type="subunit">
    <text evidence="4 20">Homodimer; dimerization is reversible, and the dimeric form is the active one.</text>
</comment>
<evidence type="ECO:0000256" key="13">
    <source>
        <dbReference type="ARBA" id="ARBA00022837"/>
    </source>
</evidence>
<keyword evidence="17 20" id="KW-0998">Cell outer membrane</keyword>
<comment type="similarity">
    <text evidence="3 20">Belongs to the phospholipase A1 family.</text>
</comment>
<dbReference type="SUPFAM" id="SSF56931">
    <property type="entry name" value="Outer membrane phospholipase A (OMPLA)"/>
    <property type="match status" value="1"/>
</dbReference>
<evidence type="ECO:0000256" key="2">
    <source>
        <dbReference type="ARBA" id="ARBA00001604"/>
    </source>
</evidence>
<comment type="caution">
    <text evidence="21">The sequence shown here is derived from an EMBL/GenBank/DDBJ whole genome shotgun (WGS) entry which is preliminary data.</text>
</comment>
<keyword evidence="13 19" id="KW-0106">Calcium</keyword>
<dbReference type="InterPro" id="IPR036541">
    <property type="entry name" value="PLipase_A1_sf"/>
</dbReference>
<evidence type="ECO:0000256" key="7">
    <source>
        <dbReference type="ARBA" id="ARBA00021726"/>
    </source>
</evidence>
<sequence length="266" mass="30165">MPPVPNWIFTIKSASLLSLILASNINAKSLSTISSYEDTYVLGSYTSSLNKDDYIAGGFEGAEDLQNLEAKFKFSFSFPLLQFGPSSSLVAAYSQTSLWQVANNKISSPFRETNYKPQLFLMFRPDLFVINNIEIGYKHESNGQTASLSRSWDRTYIALELLDGPFEYGVHAWSIFGKTGENPDIGEFYAPWNAWMKFHTGMGVFDFRGFYNFDTDRSGLEAGYTFFMNDFVGLYTQVFHGYGETLIEYDHSHSRIGIGLKLVNWQ</sequence>
<evidence type="ECO:0000256" key="16">
    <source>
        <dbReference type="ARBA" id="ARBA00023136"/>
    </source>
</evidence>
<proteinExistence type="inferred from homology"/>
<accession>A0AAV2VZK1</accession>
<feature type="signal peptide" evidence="20">
    <location>
        <begin position="1"/>
        <end position="27"/>
    </location>
</feature>
<feature type="active site" description="Nucleophile" evidence="18">
    <location>
        <position position="141"/>
    </location>
</feature>
<dbReference type="Gene3D" id="2.40.230.10">
    <property type="entry name" value="Phospholipase A1"/>
    <property type="match status" value="1"/>
</dbReference>
<organism evidence="21 22">
    <name type="scientific">Vibrio nigripulchritudo SOn1</name>
    <dbReference type="NCBI Taxonomy" id="1238450"/>
    <lineage>
        <taxon>Bacteria</taxon>
        <taxon>Pseudomonadati</taxon>
        <taxon>Pseudomonadota</taxon>
        <taxon>Gammaproteobacteria</taxon>
        <taxon>Vibrionales</taxon>
        <taxon>Vibrionaceae</taxon>
        <taxon>Vibrio</taxon>
    </lineage>
</organism>
<evidence type="ECO:0000313" key="22">
    <source>
        <dbReference type="Proteomes" id="UP000018211"/>
    </source>
</evidence>
<evidence type="ECO:0000256" key="9">
    <source>
        <dbReference type="ARBA" id="ARBA00022692"/>
    </source>
</evidence>
<comment type="catalytic activity">
    <reaction evidence="2 20">
        <text>a 1,2-diacyl-sn-glycero-3-phosphocholine + H2O = a 1-acyl-sn-glycero-3-phosphocholine + a fatty acid + H(+)</text>
        <dbReference type="Rhea" id="RHEA:15801"/>
        <dbReference type="ChEBI" id="CHEBI:15377"/>
        <dbReference type="ChEBI" id="CHEBI:15378"/>
        <dbReference type="ChEBI" id="CHEBI:28868"/>
        <dbReference type="ChEBI" id="CHEBI:57643"/>
        <dbReference type="ChEBI" id="CHEBI:58168"/>
        <dbReference type="EC" id="3.1.1.4"/>
    </reaction>
</comment>
<dbReference type="GO" id="GO:0009279">
    <property type="term" value="C:cell outer membrane"/>
    <property type="evidence" value="ECO:0007669"/>
    <property type="project" value="UniProtKB-SubCell"/>
</dbReference>
<feature type="active site" description="Proton acceptor" evidence="18">
    <location>
        <position position="139"/>
    </location>
</feature>
<dbReference type="GO" id="GO:0008970">
    <property type="term" value="F:phospholipase A1 activity"/>
    <property type="evidence" value="ECO:0007669"/>
    <property type="project" value="UniProtKB-EC"/>
</dbReference>
<keyword evidence="10 19" id="KW-0479">Metal-binding</keyword>
<evidence type="ECO:0000256" key="20">
    <source>
        <dbReference type="RuleBase" id="RU366027"/>
    </source>
</evidence>
<evidence type="ECO:0000256" key="1">
    <source>
        <dbReference type="ARBA" id="ARBA00000111"/>
    </source>
</evidence>
<evidence type="ECO:0000256" key="6">
    <source>
        <dbReference type="ARBA" id="ARBA00013278"/>
    </source>
</evidence>
<dbReference type="EC" id="3.1.1.4" evidence="6 20"/>
<evidence type="ECO:0000256" key="3">
    <source>
        <dbReference type="ARBA" id="ARBA00010525"/>
    </source>
</evidence>
<comment type="subcellular location">
    <subcellularLocation>
        <location evidence="20">Cell outer membrane</location>
        <topology evidence="20">Multi-pass membrane protein</topology>
    </subcellularLocation>
    <text evidence="20">One of the very few enzymes located there.</text>
</comment>
<evidence type="ECO:0000256" key="17">
    <source>
        <dbReference type="ARBA" id="ARBA00023237"/>
    </source>
</evidence>
<evidence type="ECO:0000313" key="21">
    <source>
        <dbReference type="EMBL" id="CCO50043.1"/>
    </source>
</evidence>
<comment type="catalytic activity">
    <reaction evidence="1 20">
        <text>a 1,2-diacyl-sn-glycero-3-phosphocholine + H2O = a 2-acyl-sn-glycero-3-phosphocholine + a fatty acid + H(+)</text>
        <dbReference type="Rhea" id="RHEA:18689"/>
        <dbReference type="ChEBI" id="CHEBI:15377"/>
        <dbReference type="ChEBI" id="CHEBI:15378"/>
        <dbReference type="ChEBI" id="CHEBI:28868"/>
        <dbReference type="ChEBI" id="CHEBI:57643"/>
        <dbReference type="ChEBI" id="CHEBI:57875"/>
        <dbReference type="EC" id="3.1.1.32"/>
    </reaction>
</comment>
<keyword evidence="11 20" id="KW-0732">Signal</keyword>
<evidence type="ECO:0000256" key="10">
    <source>
        <dbReference type="ARBA" id="ARBA00022723"/>
    </source>
</evidence>
<feature type="binding site" description="in dimeric form" evidence="19">
    <location>
        <position position="107"/>
    </location>
    <ligand>
        <name>Ca(2+)</name>
        <dbReference type="ChEBI" id="CHEBI:29108"/>
        <label>1</label>
    </ligand>
</feature>
<evidence type="ECO:0000256" key="14">
    <source>
        <dbReference type="ARBA" id="ARBA00022963"/>
    </source>
</evidence>
<dbReference type="EMBL" id="CAOF01000194">
    <property type="protein sequence ID" value="CCO50043.1"/>
    <property type="molecule type" value="Genomic_DNA"/>
</dbReference>
<keyword evidence="9" id="KW-0812">Transmembrane</keyword>
<feature type="chain" id="PRO_5043086198" description="Phospholipase A1" evidence="20">
    <location>
        <begin position="28"/>
        <end position="266"/>
    </location>
</feature>
<keyword evidence="15 20" id="KW-0443">Lipid metabolism</keyword>
<dbReference type="GO" id="GO:0004623">
    <property type="term" value="F:phospholipase A2 activity"/>
    <property type="evidence" value="ECO:0007669"/>
    <property type="project" value="UniProtKB-EC"/>
</dbReference>
<evidence type="ECO:0000256" key="4">
    <source>
        <dbReference type="ARBA" id="ARBA00011702"/>
    </source>
</evidence>
<dbReference type="GO" id="GO:0016042">
    <property type="term" value="P:lipid catabolic process"/>
    <property type="evidence" value="ECO:0007669"/>
    <property type="project" value="UniProtKB-KW"/>
</dbReference>